<dbReference type="SMART" id="SM00052">
    <property type="entry name" value="EAL"/>
    <property type="match status" value="1"/>
</dbReference>
<dbReference type="EMBL" id="CAJOBC010023464">
    <property type="protein sequence ID" value="CAF4059371.1"/>
    <property type="molecule type" value="Genomic_DNA"/>
</dbReference>
<dbReference type="InterPro" id="IPR050706">
    <property type="entry name" value="Cyclic-di-GMP_PDE-like"/>
</dbReference>
<dbReference type="Pfam" id="PF00563">
    <property type="entry name" value="EAL"/>
    <property type="match status" value="1"/>
</dbReference>
<dbReference type="Proteomes" id="UP000681722">
    <property type="component" value="Unassembled WGS sequence"/>
</dbReference>
<dbReference type="InterPro" id="IPR035919">
    <property type="entry name" value="EAL_sf"/>
</dbReference>
<dbReference type="InterPro" id="IPR001633">
    <property type="entry name" value="EAL_dom"/>
</dbReference>
<evidence type="ECO:0000259" key="1">
    <source>
        <dbReference type="PROSITE" id="PS50883"/>
    </source>
</evidence>
<keyword evidence="6" id="KW-1185">Reference proteome</keyword>
<evidence type="ECO:0000313" key="4">
    <source>
        <dbReference type="EMBL" id="CAF3512433.1"/>
    </source>
</evidence>
<organism evidence="3 6">
    <name type="scientific">Didymodactylos carnosus</name>
    <dbReference type="NCBI Taxonomy" id="1234261"/>
    <lineage>
        <taxon>Eukaryota</taxon>
        <taxon>Metazoa</taxon>
        <taxon>Spiralia</taxon>
        <taxon>Gnathifera</taxon>
        <taxon>Rotifera</taxon>
        <taxon>Eurotatoria</taxon>
        <taxon>Bdelloidea</taxon>
        <taxon>Philodinida</taxon>
        <taxon>Philodinidae</taxon>
        <taxon>Didymodactylos</taxon>
    </lineage>
</organism>
<dbReference type="GO" id="GO:0071111">
    <property type="term" value="F:cyclic-guanylate-specific phosphodiesterase activity"/>
    <property type="evidence" value="ECO:0007669"/>
    <property type="project" value="InterPro"/>
</dbReference>
<protein>
    <recommendedName>
        <fullName evidence="1">EAL domain-containing protein</fullName>
    </recommendedName>
</protein>
<evidence type="ECO:0000313" key="5">
    <source>
        <dbReference type="EMBL" id="CAF4059371.1"/>
    </source>
</evidence>
<dbReference type="PANTHER" id="PTHR33121:SF79">
    <property type="entry name" value="CYCLIC DI-GMP PHOSPHODIESTERASE PDED-RELATED"/>
    <property type="match status" value="1"/>
</dbReference>
<reference evidence="3" key="1">
    <citation type="submission" date="2021-02" db="EMBL/GenBank/DDBJ databases">
        <authorList>
            <person name="Nowell W R."/>
        </authorList>
    </citation>
    <scope>NUCLEOTIDE SEQUENCE</scope>
</reference>
<dbReference type="Proteomes" id="UP000663829">
    <property type="component" value="Unassembled WGS sequence"/>
</dbReference>
<evidence type="ECO:0000313" key="6">
    <source>
        <dbReference type="Proteomes" id="UP000663829"/>
    </source>
</evidence>
<evidence type="ECO:0000313" key="3">
    <source>
        <dbReference type="EMBL" id="CAF1271233.1"/>
    </source>
</evidence>
<gene>
    <name evidence="3" type="ORF">GPM918_LOCUS27093</name>
    <name evidence="2" type="ORF">OVA965_LOCUS1126</name>
    <name evidence="5" type="ORF">SRO942_LOCUS27361</name>
    <name evidence="4" type="ORF">TMI583_LOCUS1127</name>
</gene>
<dbReference type="Gene3D" id="3.20.20.450">
    <property type="entry name" value="EAL domain"/>
    <property type="match status" value="1"/>
</dbReference>
<dbReference type="Proteomes" id="UP000677228">
    <property type="component" value="Unassembled WGS sequence"/>
</dbReference>
<dbReference type="AlphaFoldDB" id="A0A815BLD4"/>
<sequence length="444" mass="50057">MLELEDKISITTISSLQLKIDEVKAGYCVAFKLLNYDELNATVNSNIKAISILDQIIQEVCGELITSDKSDKCFRAISDRSIDSYLAVLTSLPNETTAKPNVNIPIYKTIVSNTLLLVLPIKKPQLVREVALKIHLLSQLYVENSQAEFYINCGIASMAFPKIGREAQTIYRILNWLLSYQGDQLYYREYDNKQYNIEYVKGANRQLNLLRKALLNKNMVFAYQPVIDRKTMGISYYECLLRIPDANNNLISVGSLIPEAEKKGLIFIIDQIVLEMAVQELVVNKDLRLAVNISNIGILDPPLLAIAEKLLQAYDVAERLIIEITETTFNNNYAQISSFMLKLRRFGCKFALDDFGSGFTSFDQLQNLPIDIIKIDGSYVRNITSNAQSQDFIARLIKISEEVGAITVAEFVENGEIAKSLIDLKVDGMQGDFFPPALTNKMKD</sequence>
<dbReference type="Proteomes" id="UP000682733">
    <property type="component" value="Unassembled WGS sequence"/>
</dbReference>
<comment type="caution">
    <text evidence="3">The sequence shown here is derived from an EMBL/GenBank/DDBJ whole genome shotgun (WGS) entry which is preliminary data.</text>
</comment>
<dbReference type="CDD" id="cd01948">
    <property type="entry name" value="EAL"/>
    <property type="match status" value="1"/>
</dbReference>
<proteinExistence type="predicted"/>
<name>A0A815BLD4_9BILA</name>
<feature type="domain" description="EAL" evidence="1">
    <location>
        <begin position="203"/>
        <end position="444"/>
    </location>
</feature>
<dbReference type="EMBL" id="CAJOBA010000191">
    <property type="protein sequence ID" value="CAF3512433.1"/>
    <property type="molecule type" value="Genomic_DNA"/>
</dbReference>
<accession>A0A815BLD4</accession>
<evidence type="ECO:0000313" key="2">
    <source>
        <dbReference type="EMBL" id="CAF0735738.1"/>
    </source>
</evidence>
<dbReference type="EMBL" id="CAJNOQ010011215">
    <property type="protein sequence ID" value="CAF1271233.1"/>
    <property type="molecule type" value="Genomic_DNA"/>
</dbReference>
<dbReference type="SUPFAM" id="SSF141868">
    <property type="entry name" value="EAL domain-like"/>
    <property type="match status" value="1"/>
</dbReference>
<dbReference type="PANTHER" id="PTHR33121">
    <property type="entry name" value="CYCLIC DI-GMP PHOSPHODIESTERASE PDEF"/>
    <property type="match status" value="1"/>
</dbReference>
<dbReference type="EMBL" id="CAJNOK010000191">
    <property type="protein sequence ID" value="CAF0735738.1"/>
    <property type="molecule type" value="Genomic_DNA"/>
</dbReference>
<dbReference type="OrthoDB" id="19824at2759"/>
<dbReference type="PROSITE" id="PS50883">
    <property type="entry name" value="EAL"/>
    <property type="match status" value="1"/>
</dbReference>